<evidence type="ECO:0000313" key="3">
    <source>
        <dbReference type="Proteomes" id="UP000002366"/>
    </source>
</evidence>
<dbReference type="PANTHER" id="PTHR42924">
    <property type="entry name" value="EXONUCLEASE"/>
    <property type="match status" value="1"/>
</dbReference>
<gene>
    <name evidence="2" type="ordered locus">Amico_0289</name>
</gene>
<dbReference type="InterPro" id="IPR003141">
    <property type="entry name" value="Pol/His_phosphatase_N"/>
</dbReference>
<dbReference type="RefSeq" id="WP_013047700.1">
    <property type="nucleotide sequence ID" value="NC_014011.1"/>
</dbReference>
<dbReference type="Gene3D" id="1.10.150.650">
    <property type="match status" value="1"/>
</dbReference>
<dbReference type="InterPro" id="IPR052018">
    <property type="entry name" value="PHP_domain"/>
</dbReference>
<evidence type="ECO:0000313" key="2">
    <source>
        <dbReference type="EMBL" id="ADE56434.1"/>
    </source>
</evidence>
<proteinExistence type="predicted"/>
<feature type="domain" description="Polymerase/histidinol phosphatase N-terminal" evidence="1">
    <location>
        <begin position="4"/>
        <end position="69"/>
    </location>
</feature>
<dbReference type="Pfam" id="PF02811">
    <property type="entry name" value="PHP"/>
    <property type="match status" value="1"/>
</dbReference>
<sequence>MIFIDLHLHSTCSDGTITPRALAFKAKSQGLSVASLTDHDTTEGVKAFLKTCARREVRGVAGVELSADFHSVMHILGYRIDVDSPLFQKHMKHLREGRDERNYKICQKLQRLGLSISIEEVQAEAQGEVIARPHIARVLIRKGYVQSMGAAFERYLGREAPAYVPRYRLSPQQCIETIHQAGGVAVLAHPVQTTDDYGELVDILSSLKELGLWGMECLAPSHAPQQVFQYLRIAKEMGLFPTAGSDFHGTNRPGVSMGIRVKFDFLPWARLGISL</sequence>
<dbReference type="eggNOG" id="COG0613">
    <property type="taxonomic scope" value="Bacteria"/>
</dbReference>
<dbReference type="HOGENOM" id="CLU_067347_1_0_0"/>
<dbReference type="AlphaFoldDB" id="D5ED02"/>
<dbReference type="SUPFAM" id="SSF89550">
    <property type="entry name" value="PHP domain-like"/>
    <property type="match status" value="1"/>
</dbReference>
<dbReference type="GO" id="GO:0035312">
    <property type="term" value="F:5'-3' DNA exonuclease activity"/>
    <property type="evidence" value="ECO:0007669"/>
    <property type="project" value="TreeGrafter"/>
</dbReference>
<dbReference type="GO" id="GO:0004534">
    <property type="term" value="F:5'-3' RNA exonuclease activity"/>
    <property type="evidence" value="ECO:0007669"/>
    <property type="project" value="TreeGrafter"/>
</dbReference>
<accession>D5ED02</accession>
<dbReference type="KEGG" id="aco:Amico_0289"/>
<dbReference type="Proteomes" id="UP000002366">
    <property type="component" value="Chromosome"/>
</dbReference>
<protein>
    <submittedName>
        <fullName evidence="2">PHP domain protein</fullName>
    </submittedName>
</protein>
<dbReference type="InterPro" id="IPR016195">
    <property type="entry name" value="Pol/histidinol_Pase-like"/>
</dbReference>
<dbReference type="EMBL" id="CP001997">
    <property type="protein sequence ID" value="ADE56434.1"/>
    <property type="molecule type" value="Genomic_DNA"/>
</dbReference>
<name>D5ED02_AMICL</name>
<dbReference type="Gene3D" id="3.20.20.140">
    <property type="entry name" value="Metal-dependent hydrolases"/>
    <property type="match status" value="1"/>
</dbReference>
<dbReference type="OrthoDB" id="9804333at2"/>
<dbReference type="CDD" id="cd07438">
    <property type="entry name" value="PHP_HisPPase_AMP"/>
    <property type="match status" value="1"/>
</dbReference>
<reference evidence="2 3" key="1">
    <citation type="journal article" date="2010" name="Stand. Genomic Sci.">
        <title>Complete genome sequence of Aminobacterium colombiense type strain (ALA-1).</title>
        <authorList>
            <person name="Chertkov O."/>
            <person name="Sikorski J."/>
            <person name="Brambilla E."/>
            <person name="Lapidus A."/>
            <person name="Copeland A."/>
            <person name="Glavina Del Rio T."/>
            <person name="Nolan M."/>
            <person name="Lucas S."/>
            <person name="Tice H."/>
            <person name="Cheng J.F."/>
            <person name="Han C."/>
            <person name="Detter J.C."/>
            <person name="Bruce D."/>
            <person name="Tapia R."/>
            <person name="Goodwin L."/>
            <person name="Pitluck S."/>
            <person name="Liolios K."/>
            <person name="Ivanova N."/>
            <person name="Mavromatis K."/>
            <person name="Ovchinnikova G."/>
            <person name="Pati A."/>
            <person name="Chen A."/>
            <person name="Palaniappan K."/>
            <person name="Land M."/>
            <person name="Hauser L."/>
            <person name="Chang Y.J."/>
            <person name="Jeffries C.D."/>
            <person name="Spring S."/>
            <person name="Rohde M."/>
            <person name="Goker M."/>
            <person name="Bristow J."/>
            <person name="Eisen J.A."/>
            <person name="Markowitz V."/>
            <person name="Hugenholtz P."/>
            <person name="Kyrpides N.C."/>
            <person name="Klenk H.P."/>
        </authorList>
    </citation>
    <scope>NUCLEOTIDE SEQUENCE [LARGE SCALE GENOMIC DNA]</scope>
    <source>
        <strain evidence="3">DSM 12261 / ALA-1</strain>
    </source>
</reference>
<keyword evidence="3" id="KW-1185">Reference proteome</keyword>
<organism evidence="2 3">
    <name type="scientific">Aminobacterium colombiense (strain DSM 12261 / ALA-1)</name>
    <dbReference type="NCBI Taxonomy" id="572547"/>
    <lineage>
        <taxon>Bacteria</taxon>
        <taxon>Thermotogati</taxon>
        <taxon>Synergistota</taxon>
        <taxon>Synergistia</taxon>
        <taxon>Synergistales</taxon>
        <taxon>Aminobacteriaceae</taxon>
        <taxon>Aminobacterium</taxon>
    </lineage>
</organism>
<dbReference type="PANTHER" id="PTHR42924:SF3">
    <property type="entry name" value="POLYMERASE_HISTIDINOL PHOSPHATASE N-TERMINAL DOMAIN-CONTAINING PROTEIN"/>
    <property type="match status" value="1"/>
</dbReference>
<dbReference type="SMART" id="SM00481">
    <property type="entry name" value="POLIIIAc"/>
    <property type="match status" value="1"/>
</dbReference>
<dbReference type="InterPro" id="IPR004013">
    <property type="entry name" value="PHP_dom"/>
</dbReference>
<dbReference type="STRING" id="572547.Amico_0289"/>
<evidence type="ECO:0000259" key="1">
    <source>
        <dbReference type="SMART" id="SM00481"/>
    </source>
</evidence>